<accession>A0ACC2GJ23</accession>
<evidence type="ECO:0000313" key="2">
    <source>
        <dbReference type="Proteomes" id="UP001157502"/>
    </source>
</evidence>
<sequence length="98" mass="10855">MRDDRDQPKVFLPDSACLSLTAAFELLHGKPDPATLVDRNTPKAQIHSGSEERNEHSAAYTMPFTSARSVSGETNTVSYDCCIQSETRSTSTLFYCLH</sequence>
<gene>
    <name evidence="1" type="ORF">DPEC_G00148970</name>
</gene>
<keyword evidence="2" id="KW-1185">Reference proteome</keyword>
<dbReference type="EMBL" id="CM055739">
    <property type="protein sequence ID" value="KAJ8003501.1"/>
    <property type="molecule type" value="Genomic_DNA"/>
</dbReference>
<name>A0ACC2GJ23_DALPE</name>
<comment type="caution">
    <text evidence="1">The sequence shown here is derived from an EMBL/GenBank/DDBJ whole genome shotgun (WGS) entry which is preliminary data.</text>
</comment>
<protein>
    <submittedName>
        <fullName evidence="1">Uncharacterized protein</fullName>
    </submittedName>
</protein>
<reference evidence="1" key="1">
    <citation type="submission" date="2021-05" db="EMBL/GenBank/DDBJ databases">
        <authorList>
            <person name="Pan Q."/>
            <person name="Jouanno E."/>
            <person name="Zahm M."/>
            <person name="Klopp C."/>
            <person name="Cabau C."/>
            <person name="Louis A."/>
            <person name="Berthelot C."/>
            <person name="Parey E."/>
            <person name="Roest Crollius H."/>
            <person name="Montfort J."/>
            <person name="Robinson-Rechavi M."/>
            <person name="Bouchez O."/>
            <person name="Lampietro C."/>
            <person name="Lopez Roques C."/>
            <person name="Donnadieu C."/>
            <person name="Postlethwait J."/>
            <person name="Bobe J."/>
            <person name="Dillon D."/>
            <person name="Chandos A."/>
            <person name="von Hippel F."/>
            <person name="Guiguen Y."/>
        </authorList>
    </citation>
    <scope>NUCLEOTIDE SEQUENCE</scope>
    <source>
        <strain evidence="1">YG-Jan2019</strain>
    </source>
</reference>
<dbReference type="Proteomes" id="UP001157502">
    <property type="component" value="Chromosome 12"/>
</dbReference>
<proteinExistence type="predicted"/>
<evidence type="ECO:0000313" key="1">
    <source>
        <dbReference type="EMBL" id="KAJ8003501.1"/>
    </source>
</evidence>
<organism evidence="1 2">
    <name type="scientific">Dallia pectoralis</name>
    <name type="common">Alaska blackfish</name>
    <dbReference type="NCBI Taxonomy" id="75939"/>
    <lineage>
        <taxon>Eukaryota</taxon>
        <taxon>Metazoa</taxon>
        <taxon>Chordata</taxon>
        <taxon>Craniata</taxon>
        <taxon>Vertebrata</taxon>
        <taxon>Euteleostomi</taxon>
        <taxon>Actinopterygii</taxon>
        <taxon>Neopterygii</taxon>
        <taxon>Teleostei</taxon>
        <taxon>Protacanthopterygii</taxon>
        <taxon>Esociformes</taxon>
        <taxon>Umbridae</taxon>
        <taxon>Dallia</taxon>
    </lineage>
</organism>